<organism evidence="1 2">
    <name type="scientific">Peronosclerospora sorghi</name>
    <dbReference type="NCBI Taxonomy" id="230839"/>
    <lineage>
        <taxon>Eukaryota</taxon>
        <taxon>Sar</taxon>
        <taxon>Stramenopiles</taxon>
        <taxon>Oomycota</taxon>
        <taxon>Peronosporomycetes</taxon>
        <taxon>Peronosporales</taxon>
        <taxon>Peronosporaceae</taxon>
        <taxon>Peronosclerospora</taxon>
    </lineage>
</organism>
<accession>A0ACC0VT27</accession>
<proteinExistence type="predicted"/>
<name>A0ACC0VT27_9STRA</name>
<keyword evidence="2" id="KW-1185">Reference proteome</keyword>
<gene>
    <name evidence="1" type="ORF">PsorP6_015040</name>
</gene>
<comment type="caution">
    <text evidence="1">The sequence shown here is derived from an EMBL/GenBank/DDBJ whole genome shotgun (WGS) entry which is preliminary data.</text>
</comment>
<protein>
    <submittedName>
        <fullName evidence="1">Uncharacterized protein</fullName>
    </submittedName>
</protein>
<reference evidence="1 2" key="1">
    <citation type="journal article" date="2022" name="bioRxiv">
        <title>The genome of the oomycete Peronosclerospora sorghi, a cosmopolitan pathogen of maize and sorghum, is inflated with dispersed pseudogenes.</title>
        <authorList>
            <person name="Fletcher K."/>
            <person name="Martin F."/>
            <person name="Isakeit T."/>
            <person name="Cavanaugh K."/>
            <person name="Magill C."/>
            <person name="Michelmore R."/>
        </authorList>
    </citation>
    <scope>NUCLEOTIDE SEQUENCE [LARGE SCALE GENOMIC DNA]</scope>
    <source>
        <strain evidence="1">P6</strain>
    </source>
</reference>
<dbReference type="Proteomes" id="UP001163321">
    <property type="component" value="Chromosome 7"/>
</dbReference>
<sequence length="87" mass="9878">MYKTRLDRRFCIWQHLFRTAANDSEYEEETVVKLMLKSKANVNAVDMKKMTALHIAVGKGNLEIVQILIETGRDNVDAIDGKGNTPL</sequence>
<evidence type="ECO:0000313" key="1">
    <source>
        <dbReference type="EMBL" id="KAI9909437.1"/>
    </source>
</evidence>
<dbReference type="EMBL" id="CM047586">
    <property type="protein sequence ID" value="KAI9909437.1"/>
    <property type="molecule type" value="Genomic_DNA"/>
</dbReference>
<evidence type="ECO:0000313" key="2">
    <source>
        <dbReference type="Proteomes" id="UP001163321"/>
    </source>
</evidence>